<proteinExistence type="predicted"/>
<protein>
    <submittedName>
        <fullName evidence="1">Prolyl oligopeptidase family protein</fullName>
    </submittedName>
</protein>
<evidence type="ECO:0000313" key="2">
    <source>
        <dbReference type="Proteomes" id="UP000020529"/>
    </source>
</evidence>
<accession>A0A015UGW9</accession>
<name>A0A015UGW9_BACFG</name>
<dbReference type="AlphaFoldDB" id="A0A015UGW9"/>
<dbReference type="PATRIC" id="fig|1339315.3.peg.3741"/>
<sequence>MHRLLSRFRLKISPTLIRIDHKAGHGFNKATTKLVKEQADIYAFIMYNLGMKMKY</sequence>
<dbReference type="EMBL" id="JGCY01000372">
    <property type="protein sequence ID" value="EXY73158.1"/>
    <property type="molecule type" value="Genomic_DNA"/>
</dbReference>
<organism evidence="1 2">
    <name type="scientific">Bacteroides fragilis str. 3988T(B)14</name>
    <dbReference type="NCBI Taxonomy" id="1339315"/>
    <lineage>
        <taxon>Bacteria</taxon>
        <taxon>Pseudomonadati</taxon>
        <taxon>Bacteroidota</taxon>
        <taxon>Bacteroidia</taxon>
        <taxon>Bacteroidales</taxon>
        <taxon>Bacteroidaceae</taxon>
        <taxon>Bacteroides</taxon>
    </lineage>
</organism>
<comment type="caution">
    <text evidence="1">The sequence shown here is derived from an EMBL/GenBank/DDBJ whole genome shotgun (WGS) entry which is preliminary data.</text>
</comment>
<dbReference type="Proteomes" id="UP000020529">
    <property type="component" value="Unassembled WGS sequence"/>
</dbReference>
<dbReference type="Gene3D" id="3.40.50.1820">
    <property type="entry name" value="alpha/beta hydrolase"/>
    <property type="match status" value="1"/>
</dbReference>
<gene>
    <name evidence="1" type="ORF">M124_3070</name>
</gene>
<evidence type="ECO:0000313" key="1">
    <source>
        <dbReference type="EMBL" id="EXY73158.1"/>
    </source>
</evidence>
<reference evidence="1 2" key="1">
    <citation type="submission" date="2014-02" db="EMBL/GenBank/DDBJ databases">
        <authorList>
            <person name="Sears C."/>
            <person name="Carroll K."/>
            <person name="Sack B.R."/>
            <person name="Qadri F."/>
            <person name="Myers L.L."/>
            <person name="Chung G.-T."/>
            <person name="Escheverria P."/>
            <person name="Fraser C.M."/>
            <person name="Sadzewicz L."/>
            <person name="Shefchek K.A."/>
            <person name="Tallon L."/>
            <person name="Das S.P."/>
            <person name="Daugherty S."/>
            <person name="Mongodin E.F."/>
        </authorList>
    </citation>
    <scope>NUCLEOTIDE SEQUENCE [LARGE SCALE GENOMIC DNA]</scope>
    <source>
        <strain evidence="2">3988T(B)14</strain>
    </source>
</reference>
<dbReference type="InterPro" id="IPR029058">
    <property type="entry name" value="AB_hydrolase_fold"/>
</dbReference>